<dbReference type="RefSeq" id="WP_034353831.1">
    <property type="nucleotide sequence ID" value="NZ_JHAC01000011.1"/>
</dbReference>
<accession>A0A016QT91</accession>
<keyword evidence="1" id="KW-0812">Transmembrane</keyword>
<organism evidence="2 3">
    <name type="scientific">Deinococcus phoenicis</name>
    <dbReference type="NCBI Taxonomy" id="1476583"/>
    <lineage>
        <taxon>Bacteria</taxon>
        <taxon>Thermotogati</taxon>
        <taxon>Deinococcota</taxon>
        <taxon>Deinococci</taxon>
        <taxon>Deinococcales</taxon>
        <taxon>Deinococcaceae</taxon>
        <taxon>Deinococcus</taxon>
    </lineage>
</organism>
<proteinExistence type="predicted"/>
<dbReference type="PATRIC" id="fig|1476583.3.peg.665"/>
<feature type="transmembrane region" description="Helical" evidence="1">
    <location>
        <begin position="32"/>
        <end position="51"/>
    </location>
</feature>
<protein>
    <submittedName>
        <fullName evidence="2">Uncharacterized protein</fullName>
    </submittedName>
</protein>
<evidence type="ECO:0000313" key="2">
    <source>
        <dbReference type="EMBL" id="EYB69072.1"/>
    </source>
</evidence>
<dbReference type="STRING" id="1476583.DEIPH_ctg011orf0038"/>
<dbReference type="AlphaFoldDB" id="A0A016QT91"/>
<sequence length="61" mass="6430">MTDFLIVAGMLAVLGIFAALMAADMAENPVPWWSAASFLGLIAGSCFLYLLTYHASHGALP</sequence>
<dbReference type="EMBL" id="JHAC01000011">
    <property type="protein sequence ID" value="EYB69072.1"/>
    <property type="molecule type" value="Genomic_DNA"/>
</dbReference>
<keyword evidence="3" id="KW-1185">Reference proteome</keyword>
<comment type="caution">
    <text evidence="2">The sequence shown here is derived from an EMBL/GenBank/DDBJ whole genome shotgun (WGS) entry which is preliminary data.</text>
</comment>
<evidence type="ECO:0000313" key="3">
    <source>
        <dbReference type="Proteomes" id="UP000020492"/>
    </source>
</evidence>
<reference evidence="2 3" key="1">
    <citation type="submission" date="2014-03" db="EMBL/GenBank/DDBJ databases">
        <title>Draft genome sequence of Deinococcus phoenicis 1P10ME.</title>
        <authorList>
            <person name="Stepanov V.G."/>
            <person name="Vaishampayan P."/>
            <person name="Venkateswaran K."/>
            <person name="Fox G.E."/>
        </authorList>
    </citation>
    <scope>NUCLEOTIDE SEQUENCE [LARGE SCALE GENOMIC DNA]</scope>
    <source>
        <strain evidence="2 3">1P10ME</strain>
    </source>
</reference>
<gene>
    <name evidence="2" type="ORF">DEIPH_ctg011orf0038</name>
</gene>
<keyword evidence="1" id="KW-1133">Transmembrane helix</keyword>
<dbReference type="Proteomes" id="UP000020492">
    <property type="component" value="Unassembled WGS sequence"/>
</dbReference>
<keyword evidence="1" id="KW-0472">Membrane</keyword>
<evidence type="ECO:0000256" key="1">
    <source>
        <dbReference type="SAM" id="Phobius"/>
    </source>
</evidence>
<name>A0A016QT91_9DEIO</name>